<dbReference type="PROSITE" id="PS50033">
    <property type="entry name" value="UBX"/>
    <property type="match status" value="1"/>
</dbReference>
<dbReference type="InterPro" id="IPR029071">
    <property type="entry name" value="Ubiquitin-like_domsf"/>
</dbReference>
<protein>
    <submittedName>
        <fullName evidence="4">Fas-associated factor 2-b</fullName>
    </submittedName>
</protein>
<dbReference type="Pfam" id="PF21021">
    <property type="entry name" value="FAF1"/>
    <property type="match status" value="1"/>
</dbReference>
<sequence length="922" mass="104392">MSSRMRGENEINNIVRRVANIPRNLLGGFSRAMNQGIDLIGGRRNYNHHHHDQTFHSQQPLNFPFQETSNIPLQHPPMVQEEWAFLASFEQQYGTMHPFFYACRFTDASKIADDERKLMFVYIHSPEHPFTPSFCRETLCSELIVQFLDANFVCWAGLAGRGEGLQMANALRVSSFPFCAVVSSPAAGDNLSVLQQLEGPVSPAELVEILQKTMDEQGVAFGSGRYKQEETRRANQRLREEQDVAYVAALQIDQERERLHKKPSSEDRDSKPGKNKESSASKQPNKAKQVAINGQTSQKANTSEVKRAEVTQILIRFPNGERKEHSFLCTDKIKAIYGYIDSLGLAGVENYRLISNFPRKVYGIKRGATITAGPGPSKTESNHHHHFSFFQSHGPNSKGLNDTPKSHRRIDRISPESPPPSAQPLARYPSSFVIVHQDGIEVSPRLQPLWEVANLVLLNAATALSVHLIAAVYDQRRRRSSRPKPRSATGSLLRFQSPISLSRRSITPLAVRLIPTSIWLGFCRLLSSHIWWLSPLNGPPLSVFVLDCYYKQISQMPKFNHNPNNFLDWHENGDEFGNDIRVEAGHCLLGPLKVDEVKDEASVRPHFLERVFLWKGCDLLCIVRCLSSIMDFVNIEPSHDIYGIVMEEGPSRSLEDSSETWQRDIESLSERREKSRKPNMRDNIIPRTLRYGPESDKPKEMTGTAGVNEGDVMKGGQTPPPVDPAFQGLNGTPPPSPERRDGKEPVEDLESAEVVAQKAIHFGTKEWKNLPKNKPCQVNKGFLEGLMYFVPWEKQEELHRYLAGEMGTRKEKKDEPNSEKEEKSATKKAKQSERPSTRRASREKKGQGKRKHEDTSSSTASTTHKRRGKGVKMIPNHHRRQGRQHDKHASESETQALETGGESRDKRWDRGIRLLEICRKSC</sequence>
<evidence type="ECO:0000259" key="3">
    <source>
        <dbReference type="PROSITE" id="PS50033"/>
    </source>
</evidence>
<dbReference type="Gene3D" id="3.40.30.10">
    <property type="entry name" value="Glutaredoxin"/>
    <property type="match status" value="1"/>
</dbReference>
<evidence type="ECO:0000313" key="4">
    <source>
        <dbReference type="EMBL" id="GFP90733.1"/>
    </source>
</evidence>
<dbReference type="InterPro" id="IPR006577">
    <property type="entry name" value="UAS"/>
</dbReference>
<comment type="caution">
    <text evidence="4">The sequence shown here is derived from an EMBL/GenBank/DDBJ whole genome shotgun (WGS) entry which is preliminary data.</text>
</comment>
<dbReference type="SUPFAM" id="SSF54236">
    <property type="entry name" value="Ubiquitin-like"/>
    <property type="match status" value="1"/>
</dbReference>
<reference evidence="4" key="1">
    <citation type="submission" date="2020-07" db="EMBL/GenBank/DDBJ databases">
        <title>Ethylene signaling mediates host invasion by parasitic plants.</title>
        <authorList>
            <person name="Yoshida S."/>
        </authorList>
    </citation>
    <scope>NUCLEOTIDE SEQUENCE</scope>
    <source>
        <strain evidence="4">Okayama</strain>
    </source>
</reference>
<dbReference type="GO" id="GO:0005783">
    <property type="term" value="C:endoplasmic reticulum"/>
    <property type="evidence" value="ECO:0007669"/>
    <property type="project" value="TreeGrafter"/>
</dbReference>
<dbReference type="InterPro" id="IPR050730">
    <property type="entry name" value="UBX_domain-protein"/>
</dbReference>
<keyword evidence="5" id="KW-1185">Reference proteome</keyword>
<evidence type="ECO:0000313" key="5">
    <source>
        <dbReference type="Proteomes" id="UP000653305"/>
    </source>
</evidence>
<accession>A0A830C3H5</accession>
<dbReference type="InterPro" id="IPR049483">
    <property type="entry name" value="FAF1_2-like_UAS"/>
</dbReference>
<dbReference type="OrthoDB" id="1026733at2759"/>
<feature type="domain" description="UBX" evidence="3">
    <location>
        <begin position="306"/>
        <end position="360"/>
    </location>
</feature>
<feature type="compositionally biased region" description="Basic and acidic residues" evidence="2">
    <location>
        <begin position="256"/>
        <end position="279"/>
    </location>
</feature>
<feature type="region of interest" description="Disordered" evidence="2">
    <location>
        <begin position="803"/>
        <end position="909"/>
    </location>
</feature>
<dbReference type="InterPro" id="IPR001012">
    <property type="entry name" value="UBX_dom"/>
</dbReference>
<dbReference type="SUPFAM" id="SSF52833">
    <property type="entry name" value="Thioredoxin-like"/>
    <property type="match status" value="1"/>
</dbReference>
<keyword evidence="1" id="KW-0833">Ubl conjugation pathway</keyword>
<dbReference type="GO" id="GO:0043130">
    <property type="term" value="F:ubiquitin binding"/>
    <property type="evidence" value="ECO:0007669"/>
    <property type="project" value="TreeGrafter"/>
</dbReference>
<gene>
    <name evidence="4" type="ORF">PHJA_001217200</name>
</gene>
<proteinExistence type="predicted"/>
<dbReference type="Pfam" id="PF00789">
    <property type="entry name" value="UBX"/>
    <property type="match status" value="1"/>
</dbReference>
<organism evidence="4 5">
    <name type="scientific">Phtheirospermum japonicum</name>
    <dbReference type="NCBI Taxonomy" id="374723"/>
    <lineage>
        <taxon>Eukaryota</taxon>
        <taxon>Viridiplantae</taxon>
        <taxon>Streptophyta</taxon>
        <taxon>Embryophyta</taxon>
        <taxon>Tracheophyta</taxon>
        <taxon>Spermatophyta</taxon>
        <taxon>Magnoliopsida</taxon>
        <taxon>eudicotyledons</taxon>
        <taxon>Gunneridae</taxon>
        <taxon>Pentapetalae</taxon>
        <taxon>asterids</taxon>
        <taxon>lamiids</taxon>
        <taxon>Lamiales</taxon>
        <taxon>Orobanchaceae</taxon>
        <taxon>Orobanchaceae incertae sedis</taxon>
        <taxon>Phtheirospermum</taxon>
    </lineage>
</organism>
<dbReference type="PANTHER" id="PTHR23322:SF71">
    <property type="entry name" value="UBIQUITIN-ASSOCIATED (UBA) PROTEIN-RELATED"/>
    <property type="match status" value="1"/>
</dbReference>
<feature type="region of interest" description="Disordered" evidence="2">
    <location>
        <begin position="665"/>
        <end position="751"/>
    </location>
</feature>
<feature type="compositionally biased region" description="Basic and acidic residues" evidence="2">
    <location>
        <begin position="843"/>
        <end position="855"/>
    </location>
</feature>
<evidence type="ECO:0000256" key="2">
    <source>
        <dbReference type="SAM" id="MobiDB-lite"/>
    </source>
</evidence>
<feature type="compositionally biased region" description="Basic residues" evidence="2">
    <location>
        <begin position="863"/>
        <end position="882"/>
    </location>
</feature>
<feature type="region of interest" description="Disordered" evidence="2">
    <location>
        <begin position="374"/>
        <end position="424"/>
    </location>
</feature>
<dbReference type="PANTHER" id="PTHR23322">
    <property type="entry name" value="FAS-ASSOCIATED PROTEIN"/>
    <property type="match status" value="1"/>
</dbReference>
<feature type="compositionally biased region" description="Polar residues" evidence="2">
    <location>
        <begin position="280"/>
        <end position="303"/>
    </location>
</feature>
<dbReference type="GO" id="GO:0036503">
    <property type="term" value="P:ERAD pathway"/>
    <property type="evidence" value="ECO:0007669"/>
    <property type="project" value="TreeGrafter"/>
</dbReference>
<feature type="compositionally biased region" description="Basic and acidic residues" evidence="2">
    <location>
        <begin position="737"/>
        <end position="746"/>
    </location>
</feature>
<dbReference type="AlphaFoldDB" id="A0A830C3H5"/>
<dbReference type="InterPro" id="IPR036249">
    <property type="entry name" value="Thioredoxin-like_sf"/>
</dbReference>
<dbReference type="CDD" id="cd02958">
    <property type="entry name" value="UAS"/>
    <property type="match status" value="1"/>
</dbReference>
<dbReference type="Gene3D" id="3.10.20.90">
    <property type="entry name" value="Phosphatidylinositol 3-kinase Catalytic Subunit, Chain A, domain 1"/>
    <property type="match status" value="1"/>
</dbReference>
<dbReference type="SMART" id="SM00594">
    <property type="entry name" value="UAS"/>
    <property type="match status" value="1"/>
</dbReference>
<feature type="region of interest" description="Disordered" evidence="2">
    <location>
        <begin position="256"/>
        <end position="305"/>
    </location>
</feature>
<dbReference type="Proteomes" id="UP000653305">
    <property type="component" value="Unassembled WGS sequence"/>
</dbReference>
<name>A0A830C3H5_9LAMI</name>
<dbReference type="EMBL" id="BMAC01000224">
    <property type="protein sequence ID" value="GFP90733.1"/>
    <property type="molecule type" value="Genomic_DNA"/>
</dbReference>
<feature type="compositionally biased region" description="Basic and acidic residues" evidence="2">
    <location>
        <begin position="803"/>
        <end position="836"/>
    </location>
</feature>
<evidence type="ECO:0000256" key="1">
    <source>
        <dbReference type="ARBA" id="ARBA00022786"/>
    </source>
</evidence>